<protein>
    <submittedName>
        <fullName evidence="1">Ima1 N-terminal domain-containing protein</fullName>
    </submittedName>
</protein>
<keyword evidence="2" id="KW-1185">Reference proteome</keyword>
<feature type="non-terminal residue" evidence="1">
    <location>
        <position position="635"/>
    </location>
</feature>
<sequence>MPWNFLSPSQPQRGVTRRLCFYCNEKSFVDLTYRSSTNSYEWTCPLCEAINFIDETGEIMDFAPEAFSPSESDQTILSSTNHETESPFCKNCQVNHRIVMEALASYLPPESGPQYQEYEQSLPRYKEELERRFPPYCDKCRSKVISKLSENNYNARARILGTFLKNKESSAELRSSPFNPMTDGNESVSPSGGRILRPRWTFQTWLKLFILTCQGALWWSHVLGFVGLFAINSLYPSLQIRKLALTHAENNRSIMSIFKVVFDATLEAYVTSNRPHDAYLSELAVSLFYLLHRITPISILYFFWNYKLFYALLSSVRVSVTGKSDYYRCQCLLFVQLLVGLYTLPRMYYWGVSEIAFRIINIFFATTTTLMLAVSLACLKMRPVESTDIQPQVQYRTDDSYSGMTEQGQSLSLQNRLQRNLSVNIPQVIPSRRVVTSPTHGVDEQTMVIDDDMMDWKPSFVPEISMIDAAPAELPDIPKLPRGYSLAPPPNGSKLNIGTLNPSALVRHSSASTQGKEKYFQHKLASVSHTQRSATATINDQSNRDIGLAAQRFFPKEEPTGLEDLFDPVLRLSDSAGFTGNSVGSESLSRKVTRTNDGHKPREWLSASAIVIGLLAVVIYLCRRVIPVPEQLASL</sequence>
<name>A0ACC3TA35_LIPKO</name>
<proteinExistence type="predicted"/>
<dbReference type="EMBL" id="MU971339">
    <property type="protein sequence ID" value="KAK9240425.1"/>
    <property type="molecule type" value="Genomic_DNA"/>
</dbReference>
<dbReference type="Proteomes" id="UP001433508">
    <property type="component" value="Unassembled WGS sequence"/>
</dbReference>
<comment type="caution">
    <text evidence="1">The sequence shown here is derived from an EMBL/GenBank/DDBJ whole genome shotgun (WGS) entry which is preliminary data.</text>
</comment>
<accession>A0ACC3TA35</accession>
<evidence type="ECO:0000313" key="1">
    <source>
        <dbReference type="EMBL" id="KAK9240425.1"/>
    </source>
</evidence>
<gene>
    <name evidence="1" type="ORF">V1525DRAFT_394937</name>
</gene>
<evidence type="ECO:0000313" key="2">
    <source>
        <dbReference type="Proteomes" id="UP001433508"/>
    </source>
</evidence>
<organism evidence="1 2">
    <name type="scientific">Lipomyces kononenkoae</name>
    <name type="common">Yeast</name>
    <dbReference type="NCBI Taxonomy" id="34357"/>
    <lineage>
        <taxon>Eukaryota</taxon>
        <taxon>Fungi</taxon>
        <taxon>Dikarya</taxon>
        <taxon>Ascomycota</taxon>
        <taxon>Saccharomycotina</taxon>
        <taxon>Lipomycetes</taxon>
        <taxon>Lipomycetales</taxon>
        <taxon>Lipomycetaceae</taxon>
        <taxon>Lipomyces</taxon>
    </lineage>
</organism>
<reference evidence="2" key="1">
    <citation type="journal article" date="2024" name="Front. Bioeng. Biotechnol.">
        <title>Genome-scale model development and genomic sequencing of the oleaginous clade Lipomyces.</title>
        <authorList>
            <person name="Czajka J.J."/>
            <person name="Han Y."/>
            <person name="Kim J."/>
            <person name="Mondo S.J."/>
            <person name="Hofstad B.A."/>
            <person name="Robles A."/>
            <person name="Haridas S."/>
            <person name="Riley R."/>
            <person name="LaButti K."/>
            <person name="Pangilinan J."/>
            <person name="Andreopoulos W."/>
            <person name="Lipzen A."/>
            <person name="Yan J."/>
            <person name="Wang M."/>
            <person name="Ng V."/>
            <person name="Grigoriev I.V."/>
            <person name="Spatafora J.W."/>
            <person name="Magnuson J.K."/>
            <person name="Baker S.E."/>
            <person name="Pomraning K.R."/>
        </authorList>
    </citation>
    <scope>NUCLEOTIDE SEQUENCE [LARGE SCALE GENOMIC DNA]</scope>
    <source>
        <strain evidence="2">CBS 7786</strain>
    </source>
</reference>